<dbReference type="Proteomes" id="UP000214666">
    <property type="component" value="Chromosome"/>
</dbReference>
<reference evidence="2 3" key="1">
    <citation type="submission" date="2017-03" db="EMBL/GenBank/DDBJ databases">
        <title>Complete genome sequence of Paenibacillus Kribbensis producing bioflocculants.</title>
        <authorList>
            <person name="Lee H.-G."/>
            <person name="Oh H.-M."/>
        </authorList>
    </citation>
    <scope>NUCLEOTIDE SEQUENCE [LARGE SCALE GENOMIC DNA]</scope>
    <source>
        <strain evidence="2 3">AM49</strain>
    </source>
</reference>
<dbReference type="InterPro" id="IPR036188">
    <property type="entry name" value="FAD/NAD-bd_sf"/>
</dbReference>
<protein>
    <submittedName>
        <fullName evidence="2">Amino acid oxidase</fullName>
    </submittedName>
</protein>
<keyword evidence="3" id="KW-1185">Reference proteome</keyword>
<dbReference type="OrthoDB" id="9801699at2"/>
<gene>
    <name evidence="2" type="ORF">B4V02_02610</name>
</gene>
<feature type="domain" description="FAD dependent oxidoreductase" evidence="1">
    <location>
        <begin position="4"/>
        <end position="219"/>
    </location>
</feature>
<evidence type="ECO:0000313" key="2">
    <source>
        <dbReference type="EMBL" id="ASR45680.1"/>
    </source>
</evidence>
<dbReference type="Pfam" id="PF01266">
    <property type="entry name" value="DAO"/>
    <property type="match status" value="1"/>
</dbReference>
<dbReference type="AlphaFoldDB" id="A0A222WH64"/>
<name>A0A222WH64_9BACL</name>
<evidence type="ECO:0000313" key="3">
    <source>
        <dbReference type="Proteomes" id="UP000214666"/>
    </source>
</evidence>
<organism evidence="2 3">
    <name type="scientific">Paenibacillus kribbensis</name>
    <dbReference type="NCBI Taxonomy" id="172713"/>
    <lineage>
        <taxon>Bacteria</taxon>
        <taxon>Bacillati</taxon>
        <taxon>Bacillota</taxon>
        <taxon>Bacilli</taxon>
        <taxon>Bacillales</taxon>
        <taxon>Paenibacillaceae</taxon>
        <taxon>Paenibacillus</taxon>
    </lineage>
</organism>
<dbReference type="InterPro" id="IPR006076">
    <property type="entry name" value="FAD-dep_OxRdtase"/>
</dbReference>
<accession>A0A222WH64</accession>
<dbReference type="KEGG" id="pkb:B4V02_02610"/>
<dbReference type="EMBL" id="CP020028">
    <property type="protein sequence ID" value="ASR45680.1"/>
    <property type="molecule type" value="Genomic_DNA"/>
</dbReference>
<evidence type="ECO:0000259" key="1">
    <source>
        <dbReference type="Pfam" id="PF01266"/>
    </source>
</evidence>
<dbReference type="SUPFAM" id="SSF51905">
    <property type="entry name" value="FAD/NAD(P)-binding domain"/>
    <property type="match status" value="1"/>
</dbReference>
<sequence length="370" mass="42406">MNYDYVIFGAGIYGLYAAHLLAKKDLNVAVIEFDDKPLQRASYINQARVHNGYHYPRSVSTAAKSAHYYERFVRDFSFAINDRFKKIYAISANDSLTNAEQFQHFCDYVEIPAVEVNSRVYFNPGTVEAAFETMEYSYDANLIRKWYMEKLQGFKNVSLVFNKLIDKVSTEEEHYALRFTDGSNFTASNILNATYASINQILRKFDYELFSTKYEICEVIMTEVTKNVQDVGITVMDGPFFSLMPFGESGYHSLTSVGHTPHESSFNALPEFSCQKYNDACSVTQLSNCNTCPVRPYTAWTRMNQLAKKYLNPEIQITYKKSLFAVKALISASELDDSRPTVIKEFSENPRFVSVFSGKFNTIYDLEEVL</sequence>
<proteinExistence type="predicted"/>
<dbReference type="Gene3D" id="3.50.50.60">
    <property type="entry name" value="FAD/NAD(P)-binding domain"/>
    <property type="match status" value="1"/>
</dbReference>